<evidence type="ECO:0000256" key="2">
    <source>
        <dbReference type="SAM" id="Phobius"/>
    </source>
</evidence>
<gene>
    <name evidence="3" type="ORF">A3I40_03825</name>
</gene>
<feature type="compositionally biased region" description="Low complexity" evidence="1">
    <location>
        <begin position="45"/>
        <end position="61"/>
    </location>
</feature>
<evidence type="ECO:0000256" key="1">
    <source>
        <dbReference type="SAM" id="MobiDB-lite"/>
    </source>
</evidence>
<dbReference type="AlphaFoldDB" id="A0A1F7VBB0"/>
<evidence type="ECO:0000313" key="4">
    <source>
        <dbReference type="Proteomes" id="UP000178723"/>
    </source>
</evidence>
<keyword evidence="2" id="KW-1133">Transmembrane helix</keyword>
<feature type="compositionally biased region" description="Basic and acidic residues" evidence="1">
    <location>
        <begin position="210"/>
        <end position="222"/>
    </location>
</feature>
<feature type="compositionally biased region" description="Pro residues" evidence="1">
    <location>
        <begin position="199"/>
        <end position="208"/>
    </location>
</feature>
<feature type="transmembrane region" description="Helical" evidence="2">
    <location>
        <begin position="260"/>
        <end position="285"/>
    </location>
</feature>
<keyword evidence="2" id="KW-0812">Transmembrane</keyword>
<proteinExistence type="predicted"/>
<feature type="region of interest" description="Disordered" evidence="1">
    <location>
        <begin position="15"/>
        <end position="69"/>
    </location>
</feature>
<feature type="region of interest" description="Disordered" evidence="1">
    <location>
        <begin position="107"/>
        <end position="229"/>
    </location>
</feature>
<name>A0A1F7VBB0_9BACT</name>
<accession>A0A1F7VBB0</accession>
<organism evidence="3 4">
    <name type="scientific">Candidatus Uhrbacteria bacterium RIFCSPLOWO2_02_FULL_48_12</name>
    <dbReference type="NCBI Taxonomy" id="1802407"/>
    <lineage>
        <taxon>Bacteria</taxon>
        <taxon>Candidatus Uhriibacteriota</taxon>
    </lineage>
</organism>
<evidence type="ECO:0000313" key="3">
    <source>
        <dbReference type="EMBL" id="OGL87264.1"/>
    </source>
</evidence>
<sequence length="422" mass="45719">MDVNLLPDELKKKEEKELKSKAGEPVTVPMSAPVKESAEKPHHFAVSGSAASTSPGAAAESKLPHVREESYIHEVTKEGKIVHESPPSPALVRVRPSWWRKLLDSFSRSARGSPAGEPSSAELSRPPPPPAPRPVKPSAIVKESLPPLPLPSPPLPPLPQPPSPPPLPPPLPLSQKVLSPAQDSTPSSEAVPDMRRAAPAPPTPPPVQPSKEEKPVADKLKGGEAGAAASAFGPPSLGINLLPPEWSWNLSLTIQFRRRVLWALALLAAVSVIGSFAGSSIYVSFQERHVAAIRDEQKKVEDETQKYRAQEIEWSNLNSRLKLISALLADHVKVTSVFKFLEETVSPLVQYSSFSFNEGKISVSATTVSYEEMARQIVALRSDQARVSAVDISSYSFDKAKGIVTFSLLITLKPEVWHYGQL</sequence>
<dbReference type="Proteomes" id="UP000178723">
    <property type="component" value="Unassembled WGS sequence"/>
</dbReference>
<protein>
    <submittedName>
        <fullName evidence="3">Uncharacterized protein</fullName>
    </submittedName>
</protein>
<dbReference type="STRING" id="1802407.A3I40_03825"/>
<comment type="caution">
    <text evidence="3">The sequence shown here is derived from an EMBL/GenBank/DDBJ whole genome shotgun (WGS) entry which is preliminary data.</text>
</comment>
<reference evidence="3 4" key="1">
    <citation type="journal article" date="2016" name="Nat. Commun.">
        <title>Thousands of microbial genomes shed light on interconnected biogeochemical processes in an aquifer system.</title>
        <authorList>
            <person name="Anantharaman K."/>
            <person name="Brown C.T."/>
            <person name="Hug L.A."/>
            <person name="Sharon I."/>
            <person name="Castelle C.J."/>
            <person name="Probst A.J."/>
            <person name="Thomas B.C."/>
            <person name="Singh A."/>
            <person name="Wilkins M.J."/>
            <person name="Karaoz U."/>
            <person name="Brodie E.L."/>
            <person name="Williams K.H."/>
            <person name="Hubbard S.S."/>
            <person name="Banfield J.F."/>
        </authorList>
    </citation>
    <scope>NUCLEOTIDE SEQUENCE [LARGE SCALE GENOMIC DNA]</scope>
</reference>
<feature type="compositionally biased region" description="Pro residues" evidence="1">
    <location>
        <begin position="125"/>
        <end position="135"/>
    </location>
</feature>
<feature type="compositionally biased region" description="Pro residues" evidence="1">
    <location>
        <begin position="146"/>
        <end position="172"/>
    </location>
</feature>
<keyword evidence="2" id="KW-0472">Membrane</keyword>
<dbReference type="EMBL" id="MGEP01000025">
    <property type="protein sequence ID" value="OGL87264.1"/>
    <property type="molecule type" value="Genomic_DNA"/>
</dbReference>